<accession>A0ABR7D2W9</accession>
<proteinExistence type="inferred from homology"/>
<comment type="caution">
    <text evidence="7">The sequence shown here is derived from an EMBL/GenBank/DDBJ whole genome shotgun (WGS) entry which is preliminary data.</text>
</comment>
<evidence type="ECO:0000256" key="2">
    <source>
        <dbReference type="ARBA" id="ARBA00023015"/>
    </source>
</evidence>
<dbReference type="InterPro" id="IPR007627">
    <property type="entry name" value="RNA_pol_sigma70_r2"/>
</dbReference>
<dbReference type="SUPFAM" id="SSF88946">
    <property type="entry name" value="Sigma2 domain of RNA polymerase sigma factors"/>
    <property type="match status" value="1"/>
</dbReference>
<dbReference type="InterPro" id="IPR039425">
    <property type="entry name" value="RNA_pol_sigma-70-like"/>
</dbReference>
<dbReference type="PANTHER" id="PTHR43133:SF46">
    <property type="entry name" value="RNA POLYMERASE SIGMA-70 FACTOR ECF SUBFAMILY"/>
    <property type="match status" value="1"/>
</dbReference>
<evidence type="ECO:0000313" key="8">
    <source>
        <dbReference type="Proteomes" id="UP000646484"/>
    </source>
</evidence>
<dbReference type="Gene3D" id="1.10.10.10">
    <property type="entry name" value="Winged helix-like DNA-binding domain superfamily/Winged helix DNA-binding domain"/>
    <property type="match status" value="1"/>
</dbReference>
<evidence type="ECO:0000256" key="4">
    <source>
        <dbReference type="ARBA" id="ARBA00023163"/>
    </source>
</evidence>
<dbReference type="InterPro" id="IPR013249">
    <property type="entry name" value="RNA_pol_sigma70_r4_t2"/>
</dbReference>
<keyword evidence="2" id="KW-0805">Transcription regulation</keyword>
<sequence>MLGRRNLEREFENMFKENYSRLCQYAYTYLNDKDASEDVVSEAFEYAWKKYKELKKDELFAVLVLRVKHGSMNYLRHRKAVDKYAAMLMKADREGEDLTGEDEDRIKRVEKVISTLPVQTRRVLEECCFNRKTYLETADLLGISRNTVKKHMMRVLELLREEFFGKNE</sequence>
<dbReference type="NCBIfam" id="TIGR02937">
    <property type="entry name" value="sigma70-ECF"/>
    <property type="match status" value="1"/>
</dbReference>
<keyword evidence="3" id="KW-0731">Sigma factor</keyword>
<evidence type="ECO:0000259" key="5">
    <source>
        <dbReference type="Pfam" id="PF04542"/>
    </source>
</evidence>
<dbReference type="PANTHER" id="PTHR43133">
    <property type="entry name" value="RNA POLYMERASE ECF-TYPE SIGMA FACTO"/>
    <property type="match status" value="1"/>
</dbReference>
<dbReference type="SUPFAM" id="SSF88659">
    <property type="entry name" value="Sigma3 and sigma4 domains of RNA polymerase sigma factors"/>
    <property type="match status" value="1"/>
</dbReference>
<dbReference type="InterPro" id="IPR036388">
    <property type="entry name" value="WH-like_DNA-bd_sf"/>
</dbReference>
<evidence type="ECO:0000256" key="3">
    <source>
        <dbReference type="ARBA" id="ARBA00023082"/>
    </source>
</evidence>
<keyword evidence="8" id="KW-1185">Reference proteome</keyword>
<gene>
    <name evidence="7" type="ORF">H8S64_14165</name>
</gene>
<comment type="similarity">
    <text evidence="1">Belongs to the sigma-70 factor family. ECF subfamily.</text>
</comment>
<dbReference type="InterPro" id="IPR014284">
    <property type="entry name" value="RNA_pol_sigma-70_dom"/>
</dbReference>
<evidence type="ECO:0000313" key="7">
    <source>
        <dbReference type="EMBL" id="MBC5622244.1"/>
    </source>
</evidence>
<dbReference type="EMBL" id="JACOOH010000006">
    <property type="protein sequence ID" value="MBC5622244.1"/>
    <property type="molecule type" value="Genomic_DNA"/>
</dbReference>
<feature type="domain" description="RNA polymerase sigma-70 region 2" evidence="5">
    <location>
        <begin position="14"/>
        <end position="78"/>
    </location>
</feature>
<dbReference type="InterPro" id="IPR013324">
    <property type="entry name" value="RNA_pol_sigma_r3/r4-like"/>
</dbReference>
<dbReference type="InterPro" id="IPR013325">
    <property type="entry name" value="RNA_pol_sigma_r2"/>
</dbReference>
<feature type="domain" description="RNA polymerase sigma factor 70 region 4 type 2" evidence="6">
    <location>
        <begin position="108"/>
        <end position="158"/>
    </location>
</feature>
<dbReference type="Pfam" id="PF04542">
    <property type="entry name" value="Sigma70_r2"/>
    <property type="match status" value="1"/>
</dbReference>
<evidence type="ECO:0000256" key="1">
    <source>
        <dbReference type="ARBA" id="ARBA00010641"/>
    </source>
</evidence>
<evidence type="ECO:0000259" key="6">
    <source>
        <dbReference type="Pfam" id="PF08281"/>
    </source>
</evidence>
<protein>
    <submittedName>
        <fullName evidence="7">Sigma-70 family RNA polymerase sigma factor</fullName>
    </submittedName>
</protein>
<organism evidence="7 8">
    <name type="scientific">Butyricimonas hominis</name>
    <dbReference type="NCBI Taxonomy" id="2763032"/>
    <lineage>
        <taxon>Bacteria</taxon>
        <taxon>Pseudomonadati</taxon>
        <taxon>Bacteroidota</taxon>
        <taxon>Bacteroidia</taxon>
        <taxon>Bacteroidales</taxon>
        <taxon>Odoribacteraceae</taxon>
        <taxon>Butyricimonas</taxon>
    </lineage>
</organism>
<keyword evidence="4" id="KW-0804">Transcription</keyword>
<name>A0ABR7D2W9_9BACT</name>
<reference evidence="7 8" key="1">
    <citation type="submission" date="2020-08" db="EMBL/GenBank/DDBJ databases">
        <title>Genome public.</title>
        <authorList>
            <person name="Liu C."/>
            <person name="Sun Q."/>
        </authorList>
    </citation>
    <scope>NUCLEOTIDE SEQUENCE [LARGE SCALE GENOMIC DNA]</scope>
    <source>
        <strain evidence="7 8">NSJ-56</strain>
    </source>
</reference>
<dbReference type="Proteomes" id="UP000646484">
    <property type="component" value="Unassembled WGS sequence"/>
</dbReference>
<dbReference type="RefSeq" id="WP_141560884.1">
    <property type="nucleotide sequence ID" value="NZ_JACOOH010000006.1"/>
</dbReference>
<dbReference type="Pfam" id="PF08281">
    <property type="entry name" value="Sigma70_r4_2"/>
    <property type="match status" value="1"/>
</dbReference>
<dbReference type="Gene3D" id="1.10.1740.10">
    <property type="match status" value="1"/>
</dbReference>